<name>A0A238BNF1_9BILA</name>
<reference evidence="1 2" key="1">
    <citation type="submission" date="2015-12" db="EMBL/GenBank/DDBJ databases">
        <title>Draft genome of the nematode, Onchocerca flexuosa.</title>
        <authorList>
            <person name="Mitreva M."/>
        </authorList>
    </citation>
    <scope>NUCLEOTIDE SEQUENCE [LARGE SCALE GENOMIC DNA]</scope>
    <source>
        <strain evidence="1">Red Deer</strain>
    </source>
</reference>
<protein>
    <submittedName>
        <fullName evidence="1">Uncharacterized protein</fullName>
    </submittedName>
</protein>
<dbReference type="EMBL" id="KZ270052">
    <property type="protein sequence ID" value="OZC06919.1"/>
    <property type="molecule type" value="Genomic_DNA"/>
</dbReference>
<organism evidence="1 2">
    <name type="scientific">Onchocerca flexuosa</name>
    <dbReference type="NCBI Taxonomy" id="387005"/>
    <lineage>
        <taxon>Eukaryota</taxon>
        <taxon>Metazoa</taxon>
        <taxon>Ecdysozoa</taxon>
        <taxon>Nematoda</taxon>
        <taxon>Chromadorea</taxon>
        <taxon>Rhabditida</taxon>
        <taxon>Spirurina</taxon>
        <taxon>Spiruromorpha</taxon>
        <taxon>Filarioidea</taxon>
        <taxon>Onchocercidae</taxon>
        <taxon>Onchocerca</taxon>
    </lineage>
</organism>
<sequence>MPLLDNLWRQNIMDMKSFIVLSIVLYQAISINITSAAEVIDEKSNESAIYDYRKLFITTPVQNAISKYLTREDLKTVTTINEMASFANSELNRRMRILHFRYGKIMPSTQEALNYLSRRNSIDMRHEEWVADTCILFGDKDPMNITGMLQNNLIIAIASRKDHLKVEWNFDKINEFASNDGEGTLINGMIYPCNCIPCGEFPMSCLPVEDIKDSRFHPSIYKTLAFSKGQVKLAIVISGSDQSAKENAENRALTTAQILRLDLGDMPICIVAQSDTRTNEAANLINTLEEDIVILFYYHEINASTFVVDTKDEETLRKKFLEWKEKLNFLNSHQTFAFHFTMINGTEPENSEEIFGDVFPSTPLNTLRLLGDQSITGVDYRDHYETGPVYAIVGLLKFGSEEFFSE</sequence>
<accession>A0A238BNF1</accession>
<dbReference type="AlphaFoldDB" id="A0A238BNF1"/>
<evidence type="ECO:0000313" key="1">
    <source>
        <dbReference type="EMBL" id="OZC06919.1"/>
    </source>
</evidence>
<dbReference type="Proteomes" id="UP000242913">
    <property type="component" value="Unassembled WGS sequence"/>
</dbReference>
<evidence type="ECO:0000313" key="2">
    <source>
        <dbReference type="Proteomes" id="UP000242913"/>
    </source>
</evidence>
<gene>
    <name evidence="1" type="ORF">X798_06094</name>
</gene>
<proteinExistence type="predicted"/>
<dbReference type="OrthoDB" id="10308327at2759"/>
<keyword evidence="2" id="KW-1185">Reference proteome</keyword>